<dbReference type="PANTHER" id="PTHR11311:SF15">
    <property type="entry name" value="SPONDIN-2"/>
    <property type="match status" value="1"/>
</dbReference>
<keyword evidence="2" id="KW-1185">Reference proteome</keyword>
<accession>A0ABM4BWR5</accession>
<evidence type="ECO:0000313" key="2">
    <source>
        <dbReference type="Proteomes" id="UP001652625"/>
    </source>
</evidence>
<dbReference type="InterPro" id="IPR051418">
    <property type="entry name" value="Spondin/Thrombospondin_T1"/>
</dbReference>
<dbReference type="RefSeq" id="XP_065653675.1">
    <property type="nucleotide sequence ID" value="XM_065797603.1"/>
</dbReference>
<evidence type="ECO:0000256" key="1">
    <source>
        <dbReference type="SAM" id="SignalP"/>
    </source>
</evidence>
<feature type="signal peptide" evidence="1">
    <location>
        <begin position="1"/>
        <end position="28"/>
    </location>
</feature>
<feature type="chain" id="PRO_5046766460" evidence="1">
    <location>
        <begin position="29"/>
        <end position="1370"/>
    </location>
</feature>
<organism evidence="2 3">
    <name type="scientific">Hydra vulgaris</name>
    <name type="common">Hydra</name>
    <name type="synonym">Hydra attenuata</name>
    <dbReference type="NCBI Taxonomy" id="6087"/>
    <lineage>
        <taxon>Eukaryota</taxon>
        <taxon>Metazoa</taxon>
        <taxon>Cnidaria</taxon>
        <taxon>Hydrozoa</taxon>
        <taxon>Hydroidolina</taxon>
        <taxon>Anthoathecata</taxon>
        <taxon>Aplanulata</taxon>
        <taxon>Hydridae</taxon>
        <taxon>Hydra</taxon>
    </lineage>
</organism>
<dbReference type="PANTHER" id="PTHR11311">
    <property type="entry name" value="SPONDIN"/>
    <property type="match status" value="1"/>
</dbReference>
<dbReference type="InterPro" id="IPR000884">
    <property type="entry name" value="TSP1_rpt"/>
</dbReference>
<name>A0ABM4BWR5_HYDVU</name>
<dbReference type="GeneID" id="136071898"/>
<reference evidence="3" key="1">
    <citation type="submission" date="2025-08" db="UniProtKB">
        <authorList>
            <consortium name="RefSeq"/>
        </authorList>
    </citation>
    <scope>IDENTIFICATION</scope>
</reference>
<evidence type="ECO:0000313" key="3">
    <source>
        <dbReference type="RefSeq" id="XP_065653675.1"/>
    </source>
</evidence>
<proteinExistence type="predicted"/>
<keyword evidence="1" id="KW-0732">Signal</keyword>
<gene>
    <name evidence="3" type="primary">LOC136071898</name>
</gene>
<dbReference type="Pfam" id="PF00090">
    <property type="entry name" value="TSP_1"/>
    <property type="match status" value="2"/>
</dbReference>
<protein>
    <submittedName>
        <fullName evidence="3">Uncharacterized protein LOC136071898</fullName>
    </submittedName>
</protein>
<sequence>MRNSKKVTKKMFCLILVLISFSYRKNEAILLKLIDEAGIELFEGNNLTELSILEKEFVVSFDYKSDPNQQALFPVTSYNIIYITVNSEENTYNDGNHILSVSYNSNGVLEINVLLNGDFYSFSNELPLEINQWLNIELCQLLIDGNYNYKIKLNGSIVFSKISDQLQSFYNVIIYASNPWNQTQGFIKNFFVVNGISSSWLNQWSDWSSCNTSNGYGFMNRTRNFNASESSIWSFVEVLTYVIECYIYKDACQMINNVIEDIPTPLEKGKNITEMPILNPEFLVSFDFIPYSFNSNLSSVIHFIIDDVTTGYPGVWLDDLGVLLISALNNGTNFIFRTDFALALNQWSKIEISQVFINGSYVYKIKVNDTYFVSEINTQVRSFKNVVLYASNPWNVSQNGSIKNVFVVNNQAIISTEGTLLQWSIWSSCNTSNGYGFNNRTRYLDKECFTEFKECYVYKDTCQMVIYVIEDTTTLLIKAKNITEMPILDTEFLISFDFIPYSFNSNLSSVIHFIIDSDNVITGVWLDGLGVLEVSTLINDTNFIFHTNTALPLNQWSKIEISQIFINGSYAYKIKVNETYVASEINTHVRSFKNVILYASNPWNVSQNGSIKNVFVANNQSVLSSSLLQWSNWSSCNTSSGYGFNNRTRYLGNTCHTELKECHVYKDACHMINYVIEDIPTALEKTKNITEMPILDTEFIISFDFVPYSFNNSLSSIIHFTNDSYKNGFLGVWLDNLGVLQVSALINGTDFIFRNYALPLNQWSKIEISQIFFNRSYLYRISVNNIYVLSKINSQVQSFKNVILYASNPWNVSQNGSIKNVFVANNQAVLSSSLLQWSNWSRCNTSSGYGFINRTRYLGEECYTDLKECYVYKDSCQMINYVIEDTPTSLENAKNITEMPILDTEFIISFDFIPYSFSNSLSSIIHFINDSDNIRNGYPGVWLDKLGVLQISALINGNDFIFRNYALPLNQWSKIEISQLFLNGSYLYRIKVNNVYIVSIINTQVQSFKNVIVYASNPLDVSQNGSIKNLFVANNQSVLSSSFLQWSNWSICNTSNGYGFTNRTRYLGDDCYTEQKQCYVYKAPLWNVFNTVFMQGNLTSLNLQIYPTFIKPSNVSLEFEYFLPPFFMFTSDSVIQGFVRTQANRIKYSFNGNFTYLDSFNYNFTATYNNSLCPISGVFTLEIPLMLSLQVETEKRERIVRTFQKQVECFNNPKIPVSQNQQILKESYGRGIYWDEYNNQIYVCMSQYYPSTKPVCYFSDDEGYLWTAMDIRVGSVLGRHSATKELYAVHRNRKMYLVFYNYYKKWLAITNQQFLNNVFNQLNLTFVKNLEGDNEQIYTLGPYQWLGNAEGLFFRKLESASWVQRVKWML</sequence>
<dbReference type="Proteomes" id="UP001652625">
    <property type="component" value="Chromosome 05"/>
</dbReference>